<accession>A0A368ZEG9</accession>
<dbReference type="CDD" id="cd06171">
    <property type="entry name" value="Sigma70_r4"/>
    <property type="match status" value="1"/>
</dbReference>
<dbReference type="InterPro" id="IPR036388">
    <property type="entry name" value="WH-like_DNA-bd_sf"/>
</dbReference>
<keyword evidence="8" id="KW-1185">Reference proteome</keyword>
<dbReference type="InterPro" id="IPR013325">
    <property type="entry name" value="RNA_pol_sigma_r2"/>
</dbReference>
<dbReference type="AlphaFoldDB" id="A0A368ZEG9"/>
<evidence type="ECO:0000259" key="5">
    <source>
        <dbReference type="Pfam" id="PF04542"/>
    </source>
</evidence>
<organism evidence="7 8">
    <name type="scientific">Winogradskyella arenosi</name>
    <dbReference type="NCBI Taxonomy" id="533325"/>
    <lineage>
        <taxon>Bacteria</taxon>
        <taxon>Pseudomonadati</taxon>
        <taxon>Bacteroidota</taxon>
        <taxon>Flavobacteriia</taxon>
        <taxon>Flavobacteriales</taxon>
        <taxon>Flavobacteriaceae</taxon>
        <taxon>Winogradskyella</taxon>
    </lineage>
</organism>
<dbReference type="Pfam" id="PF08281">
    <property type="entry name" value="Sigma70_r4_2"/>
    <property type="match status" value="1"/>
</dbReference>
<feature type="domain" description="RNA polymerase sigma-70 region 2" evidence="5">
    <location>
        <begin position="24"/>
        <end position="89"/>
    </location>
</feature>
<dbReference type="GO" id="GO:0003677">
    <property type="term" value="F:DNA binding"/>
    <property type="evidence" value="ECO:0007669"/>
    <property type="project" value="InterPro"/>
</dbReference>
<protein>
    <submittedName>
        <fullName evidence="7">RNA polymerase sigma-70 factor (ECF subfamily)</fullName>
    </submittedName>
</protein>
<evidence type="ECO:0000256" key="3">
    <source>
        <dbReference type="ARBA" id="ARBA00023082"/>
    </source>
</evidence>
<keyword evidence="4" id="KW-0804">Transcription</keyword>
<dbReference type="GO" id="GO:0006352">
    <property type="term" value="P:DNA-templated transcription initiation"/>
    <property type="evidence" value="ECO:0007669"/>
    <property type="project" value="InterPro"/>
</dbReference>
<dbReference type="SUPFAM" id="SSF88659">
    <property type="entry name" value="Sigma3 and sigma4 domains of RNA polymerase sigma factors"/>
    <property type="match status" value="1"/>
</dbReference>
<dbReference type="InterPro" id="IPR039425">
    <property type="entry name" value="RNA_pol_sigma-70-like"/>
</dbReference>
<comment type="similarity">
    <text evidence="1">Belongs to the sigma-70 factor family. ECF subfamily.</text>
</comment>
<evidence type="ECO:0000313" key="8">
    <source>
        <dbReference type="Proteomes" id="UP000253436"/>
    </source>
</evidence>
<name>A0A368ZEG9_9FLAO</name>
<dbReference type="Gene3D" id="1.10.1740.10">
    <property type="match status" value="1"/>
</dbReference>
<proteinExistence type="inferred from homology"/>
<dbReference type="InterPro" id="IPR014284">
    <property type="entry name" value="RNA_pol_sigma-70_dom"/>
</dbReference>
<dbReference type="PANTHER" id="PTHR43133:SF51">
    <property type="entry name" value="RNA POLYMERASE SIGMA FACTOR"/>
    <property type="match status" value="1"/>
</dbReference>
<dbReference type="RefSeq" id="WP_114310087.1">
    <property type="nucleotide sequence ID" value="NZ_QPJO01000003.1"/>
</dbReference>
<feature type="domain" description="RNA polymerase sigma factor 70 region 4 type 2" evidence="6">
    <location>
        <begin position="117"/>
        <end position="169"/>
    </location>
</feature>
<reference evidence="7 8" key="1">
    <citation type="submission" date="2018-07" db="EMBL/GenBank/DDBJ databases">
        <title>Genomic Encyclopedia of Type Strains, Phase III (KMG-III): the genomes of soil and plant-associated and newly described type strains.</title>
        <authorList>
            <person name="Whitman W."/>
        </authorList>
    </citation>
    <scope>NUCLEOTIDE SEQUENCE [LARGE SCALE GENOMIC DNA]</scope>
    <source>
        <strain evidence="7 8">CECT 7958</strain>
    </source>
</reference>
<evidence type="ECO:0000313" key="7">
    <source>
        <dbReference type="EMBL" id="RCW91588.1"/>
    </source>
</evidence>
<sequence>MQKLEPKLITLCKKGNDLAQLQVYDAYAQAMFTIACRYLKNEEDAKDVMQDGFLKAFKNIKTYKPEATFGAWLKRIIINQCLDVLKKNKLEFDAVEVSELDIINEDDWQFDAAITKQEILDAIVQLNEKHKVVVQLYLLEGYDHEEISEILEIPVKTSRTHLRRGKLKLQDLLKHKYNEARY</sequence>
<comment type="caution">
    <text evidence="7">The sequence shown here is derived from an EMBL/GenBank/DDBJ whole genome shotgun (WGS) entry which is preliminary data.</text>
</comment>
<keyword evidence="2" id="KW-0805">Transcription regulation</keyword>
<dbReference type="GO" id="GO:0016987">
    <property type="term" value="F:sigma factor activity"/>
    <property type="evidence" value="ECO:0007669"/>
    <property type="project" value="UniProtKB-KW"/>
</dbReference>
<keyword evidence="3" id="KW-0731">Sigma factor</keyword>
<dbReference type="InterPro" id="IPR007627">
    <property type="entry name" value="RNA_pol_sigma70_r2"/>
</dbReference>
<dbReference type="PANTHER" id="PTHR43133">
    <property type="entry name" value="RNA POLYMERASE ECF-TYPE SIGMA FACTO"/>
    <property type="match status" value="1"/>
</dbReference>
<dbReference type="Gene3D" id="1.10.10.10">
    <property type="entry name" value="Winged helix-like DNA-binding domain superfamily/Winged helix DNA-binding domain"/>
    <property type="match status" value="1"/>
</dbReference>
<gene>
    <name evidence="7" type="ORF">DFQ08_103418</name>
</gene>
<dbReference type="Pfam" id="PF04542">
    <property type="entry name" value="Sigma70_r2"/>
    <property type="match status" value="1"/>
</dbReference>
<dbReference type="SUPFAM" id="SSF88946">
    <property type="entry name" value="Sigma2 domain of RNA polymerase sigma factors"/>
    <property type="match status" value="1"/>
</dbReference>
<dbReference type="InterPro" id="IPR013249">
    <property type="entry name" value="RNA_pol_sigma70_r4_t2"/>
</dbReference>
<dbReference type="InterPro" id="IPR013324">
    <property type="entry name" value="RNA_pol_sigma_r3/r4-like"/>
</dbReference>
<evidence type="ECO:0000259" key="6">
    <source>
        <dbReference type="Pfam" id="PF08281"/>
    </source>
</evidence>
<evidence type="ECO:0000256" key="1">
    <source>
        <dbReference type="ARBA" id="ARBA00010641"/>
    </source>
</evidence>
<dbReference type="OrthoDB" id="1160671at2"/>
<dbReference type="Proteomes" id="UP000253436">
    <property type="component" value="Unassembled WGS sequence"/>
</dbReference>
<dbReference type="NCBIfam" id="TIGR02937">
    <property type="entry name" value="sigma70-ECF"/>
    <property type="match status" value="1"/>
</dbReference>
<evidence type="ECO:0000256" key="4">
    <source>
        <dbReference type="ARBA" id="ARBA00023163"/>
    </source>
</evidence>
<dbReference type="EMBL" id="QPJO01000003">
    <property type="protein sequence ID" value="RCW91588.1"/>
    <property type="molecule type" value="Genomic_DNA"/>
</dbReference>
<evidence type="ECO:0000256" key="2">
    <source>
        <dbReference type="ARBA" id="ARBA00023015"/>
    </source>
</evidence>